<dbReference type="OrthoDB" id="3918771at2759"/>
<proteinExistence type="predicted"/>
<reference evidence="4" key="1">
    <citation type="journal article" date="2021" name="Nat. Commun.">
        <title>Genetic determinants of endophytism in the Arabidopsis root mycobiome.</title>
        <authorList>
            <person name="Mesny F."/>
            <person name="Miyauchi S."/>
            <person name="Thiergart T."/>
            <person name="Pickel B."/>
            <person name="Atanasova L."/>
            <person name="Karlsson M."/>
            <person name="Huettel B."/>
            <person name="Barry K.W."/>
            <person name="Haridas S."/>
            <person name="Chen C."/>
            <person name="Bauer D."/>
            <person name="Andreopoulos W."/>
            <person name="Pangilinan J."/>
            <person name="LaButti K."/>
            <person name="Riley R."/>
            <person name="Lipzen A."/>
            <person name="Clum A."/>
            <person name="Drula E."/>
            <person name="Henrissat B."/>
            <person name="Kohler A."/>
            <person name="Grigoriev I.V."/>
            <person name="Martin F.M."/>
            <person name="Hacquard S."/>
        </authorList>
    </citation>
    <scope>NUCLEOTIDE SEQUENCE</scope>
    <source>
        <strain evidence="4">MPI-CAGE-CH-0243</strain>
    </source>
</reference>
<evidence type="ECO:0000313" key="5">
    <source>
        <dbReference type="Proteomes" id="UP000700596"/>
    </source>
</evidence>
<evidence type="ECO:0000256" key="2">
    <source>
        <dbReference type="ARBA" id="ARBA00023043"/>
    </source>
</evidence>
<evidence type="ECO:0000256" key="3">
    <source>
        <dbReference type="PROSITE-ProRule" id="PRU00023"/>
    </source>
</evidence>
<dbReference type="PROSITE" id="PS50088">
    <property type="entry name" value="ANK_REPEAT"/>
    <property type="match status" value="1"/>
</dbReference>
<evidence type="ECO:0008006" key="6">
    <source>
        <dbReference type="Google" id="ProtNLM"/>
    </source>
</evidence>
<protein>
    <recommendedName>
        <fullName evidence="6">Ankyrin repeat protein</fullName>
    </recommendedName>
</protein>
<dbReference type="SMART" id="SM00248">
    <property type="entry name" value="ANK"/>
    <property type="match status" value="6"/>
</dbReference>
<dbReference type="Proteomes" id="UP000700596">
    <property type="component" value="Unassembled WGS sequence"/>
</dbReference>
<dbReference type="Gene3D" id="1.25.40.20">
    <property type="entry name" value="Ankyrin repeat-containing domain"/>
    <property type="match status" value="1"/>
</dbReference>
<dbReference type="InterPro" id="IPR036770">
    <property type="entry name" value="Ankyrin_rpt-contain_sf"/>
</dbReference>
<dbReference type="EMBL" id="JAGMWT010000001">
    <property type="protein sequence ID" value="KAH7139580.1"/>
    <property type="molecule type" value="Genomic_DNA"/>
</dbReference>
<dbReference type="PROSITE" id="PS50297">
    <property type="entry name" value="ANK_REP_REGION"/>
    <property type="match status" value="1"/>
</dbReference>
<dbReference type="InterPro" id="IPR002110">
    <property type="entry name" value="Ankyrin_rpt"/>
</dbReference>
<accession>A0A9P9J2D9</accession>
<gene>
    <name evidence="4" type="ORF">B0J11DRAFT_501722</name>
</gene>
<name>A0A9P9J2D9_9PLEO</name>
<keyword evidence="5" id="KW-1185">Reference proteome</keyword>
<organism evidence="4 5">
    <name type="scientific">Dendryphion nanum</name>
    <dbReference type="NCBI Taxonomy" id="256645"/>
    <lineage>
        <taxon>Eukaryota</taxon>
        <taxon>Fungi</taxon>
        <taxon>Dikarya</taxon>
        <taxon>Ascomycota</taxon>
        <taxon>Pezizomycotina</taxon>
        <taxon>Dothideomycetes</taxon>
        <taxon>Pleosporomycetidae</taxon>
        <taxon>Pleosporales</taxon>
        <taxon>Torulaceae</taxon>
        <taxon>Dendryphion</taxon>
    </lineage>
</organism>
<dbReference type="PANTHER" id="PTHR24198">
    <property type="entry name" value="ANKYRIN REPEAT AND PROTEIN KINASE DOMAIN-CONTAINING PROTEIN"/>
    <property type="match status" value="1"/>
</dbReference>
<comment type="caution">
    <text evidence="4">The sequence shown here is derived from an EMBL/GenBank/DDBJ whole genome shotgun (WGS) entry which is preliminary data.</text>
</comment>
<dbReference type="PANTHER" id="PTHR24198:SF165">
    <property type="entry name" value="ANKYRIN REPEAT-CONTAINING PROTEIN-RELATED"/>
    <property type="match status" value="1"/>
</dbReference>
<dbReference type="Pfam" id="PF12796">
    <property type="entry name" value="Ank_2"/>
    <property type="match status" value="1"/>
</dbReference>
<feature type="repeat" description="ANK" evidence="3">
    <location>
        <begin position="250"/>
        <end position="274"/>
    </location>
</feature>
<evidence type="ECO:0000256" key="1">
    <source>
        <dbReference type="ARBA" id="ARBA00022737"/>
    </source>
</evidence>
<dbReference type="AlphaFoldDB" id="A0A9P9J2D9"/>
<keyword evidence="2 3" id="KW-0040">ANK repeat</keyword>
<evidence type="ECO:0000313" key="4">
    <source>
        <dbReference type="EMBL" id="KAH7139580.1"/>
    </source>
</evidence>
<sequence>MSLPPSPRTKNSSSPQQGLGIYAYGVRNNRLDQLYLQALESHYLYAKQLGEEISPTSQLLIHHGASTLYDHYLESHYAGDVKRAPYSTPALSCAFMALQLSASAQSTASAEAILPISKAFNCESAFIESPHTVAVAAHALYRGSEFILRDLMLSDVPGKAEFLGAFTTKCCRGAGIRLSVKKEVFDGTDARYGEFLNTPYYMNIGQDPAKPSGIIDAGYLLRMAAGWGALKDAQLLVTGYGADVNDRDWNGETALLKACRAGHQDVVEWLVTKGGALADIGSNKNVTPLHWLDSFPKSQARKFAKLLYAAKGDPNAVMTEEFGGSEGEFWFFKGPPLMRVVASGNLEAVEALLEIGADPRVQRMTGNGEDGEYPFLFAVRRARLDIIKAMVRHSLGTEVLWTRRSTGGRPIFHILASSPVYLAKIHRERFEEALLETFDYFWSHEEPERRLFKSMDGHGRISISVAVAHANFPLVKCIVESCPTSGHMKELVVTVGMQTAIVEGKYAIFKYLLDNGGLALHPALNADPEEDSQFETYVTCGPWTPHLAEYQLKTNSLHLCAQAGEFAQQMCDDLLRSILPASRWDYTPEHLRKQDIVNCSCNGPLKIDPLVDSRNELGETPFFLALQAEEYAMAFTLYQAGASQNVTIPHRAISMNGMRTLPRNLDGLPLAEHLLTWTSAYRALHFIIHRCWGCLRLTSSHGDELRTCVVDETAKWPVDEASELFEYVQERSYPGFTWNKTILYAIKMRNEAVVSSLLRKREELLPDHREPGGLYDEVRSFLFNFAQDKLGGDRAAAMGTLTAILLSIKKHYPEYPLGSNCSNHFVDCAIAALRPEIQTRVMRYEGRLIGLEKLEEELNRLIFPWLVCSLQEYGQLRKQIPLDFQRTLRDTLKGAATVVIDLETCQVRLVKDEQVDKAKEEQVRKTNKLAFGLPQPSRSEPARRRLFSIRTLLKPRK</sequence>
<keyword evidence="1" id="KW-0677">Repeat</keyword>
<dbReference type="SUPFAM" id="SSF48403">
    <property type="entry name" value="Ankyrin repeat"/>
    <property type="match status" value="2"/>
</dbReference>